<evidence type="ECO:0000259" key="1">
    <source>
        <dbReference type="Pfam" id="PF02464"/>
    </source>
</evidence>
<organism evidence="2 3">
    <name type="scientific">Mobilicoccus pelagius NBRC 104925</name>
    <dbReference type="NCBI Taxonomy" id="1089455"/>
    <lineage>
        <taxon>Bacteria</taxon>
        <taxon>Bacillati</taxon>
        <taxon>Actinomycetota</taxon>
        <taxon>Actinomycetes</taxon>
        <taxon>Micrococcales</taxon>
        <taxon>Dermatophilaceae</taxon>
        <taxon>Mobilicoccus</taxon>
    </lineage>
</organism>
<accession>H5UNS3</accession>
<dbReference type="SUPFAM" id="SSF142433">
    <property type="entry name" value="CinA-like"/>
    <property type="match status" value="1"/>
</dbReference>
<gene>
    <name evidence="2" type="ORF">MOPEL_009_00720</name>
</gene>
<proteinExistence type="predicted"/>
<dbReference type="Pfam" id="PF02464">
    <property type="entry name" value="CinA"/>
    <property type="match status" value="1"/>
</dbReference>
<protein>
    <recommendedName>
        <fullName evidence="1">CinA C-terminal domain-containing protein</fullName>
    </recommendedName>
</protein>
<feature type="domain" description="CinA C-terminal" evidence="1">
    <location>
        <begin position="27"/>
        <end position="182"/>
    </location>
</feature>
<name>H5UNS3_9MICO</name>
<comment type="caution">
    <text evidence="2">The sequence shown here is derived from an EMBL/GenBank/DDBJ whole genome shotgun (WGS) entry which is preliminary data.</text>
</comment>
<dbReference type="RefSeq" id="WP_009481279.1">
    <property type="nucleotide sequence ID" value="NZ_BAFE01000009.1"/>
</dbReference>
<dbReference type="InterPro" id="IPR036653">
    <property type="entry name" value="CinA-like_C"/>
</dbReference>
<dbReference type="Gene3D" id="3.90.950.20">
    <property type="entry name" value="CinA-like"/>
    <property type="match status" value="1"/>
</dbReference>
<dbReference type="NCBIfam" id="TIGR00199">
    <property type="entry name" value="PncC_domain"/>
    <property type="match status" value="1"/>
</dbReference>
<reference evidence="2 3" key="1">
    <citation type="submission" date="2012-02" db="EMBL/GenBank/DDBJ databases">
        <title>Whole genome shotgun sequence of Mobilicoccus pelagius NBRC 104925.</title>
        <authorList>
            <person name="Yoshida Y."/>
            <person name="Hosoyama A."/>
            <person name="Tsuchikane K."/>
            <person name="Katsumata H."/>
            <person name="Yamazaki S."/>
            <person name="Fujita N."/>
        </authorList>
    </citation>
    <scope>NUCLEOTIDE SEQUENCE [LARGE SCALE GENOMIC DNA]</scope>
    <source>
        <strain evidence="2 3">NBRC 104925</strain>
    </source>
</reference>
<keyword evidence="3" id="KW-1185">Reference proteome</keyword>
<dbReference type="AlphaFoldDB" id="H5UNS3"/>
<dbReference type="InterPro" id="IPR008136">
    <property type="entry name" value="CinA_C"/>
</dbReference>
<evidence type="ECO:0000313" key="3">
    <source>
        <dbReference type="Proteomes" id="UP000004367"/>
    </source>
</evidence>
<dbReference type="eggNOG" id="COG1546">
    <property type="taxonomic scope" value="Bacteria"/>
</dbReference>
<dbReference type="Proteomes" id="UP000004367">
    <property type="component" value="Unassembled WGS sequence"/>
</dbReference>
<sequence length="190" mass="19167">MNDTTPAAPRVPHGPRYEIGPRLREPAEFLLELLRNRGETLAVAESLTGGLVLATLTDIPGASDVLRGGVVSYATDLKAGVLDVDAALLAAGGPVQAEVAAQMAVGVARSCGATWGLATTGVAGPGPADGHPAGTVHVAVAAADDRITPVTYLDPDLVDLAAAGADRAAVRASSVRAVLRLACDTLHAHM</sequence>
<dbReference type="EMBL" id="BAFE01000009">
    <property type="protein sequence ID" value="GAB47381.1"/>
    <property type="molecule type" value="Genomic_DNA"/>
</dbReference>
<dbReference type="STRING" id="1089455.MOPEL_009_00720"/>
<evidence type="ECO:0000313" key="2">
    <source>
        <dbReference type="EMBL" id="GAB47381.1"/>
    </source>
</evidence>